<evidence type="ECO:0000313" key="3">
    <source>
        <dbReference type="EMBL" id="GFR94903.1"/>
    </source>
</evidence>
<keyword evidence="4" id="KW-1185">Reference proteome</keyword>
<dbReference type="Proteomes" id="UP000762676">
    <property type="component" value="Unassembled WGS sequence"/>
</dbReference>
<organism evidence="3 4">
    <name type="scientific">Elysia marginata</name>
    <dbReference type="NCBI Taxonomy" id="1093978"/>
    <lineage>
        <taxon>Eukaryota</taxon>
        <taxon>Metazoa</taxon>
        <taxon>Spiralia</taxon>
        <taxon>Lophotrochozoa</taxon>
        <taxon>Mollusca</taxon>
        <taxon>Gastropoda</taxon>
        <taxon>Heterobranchia</taxon>
        <taxon>Euthyneura</taxon>
        <taxon>Panpulmonata</taxon>
        <taxon>Sacoglossa</taxon>
        <taxon>Placobranchoidea</taxon>
        <taxon>Plakobranchidae</taxon>
        <taxon>Elysia</taxon>
    </lineage>
</organism>
<gene>
    <name evidence="3" type="ORF">ElyMa_004415900</name>
</gene>
<dbReference type="Gene3D" id="1.20.140.150">
    <property type="match status" value="1"/>
</dbReference>
<name>A0AAV4HAC4_9GAST</name>
<evidence type="ECO:0008006" key="5">
    <source>
        <dbReference type="Google" id="ProtNLM"/>
    </source>
</evidence>
<sequence>MDKSAAGQQDADGGSYDGNGVDVGGGSIDDAPSDGESYCLTSWGFRPRAGQEAFAISQLFAMFTATLCVLALVTLTLHTFLEGTLTLLTVSAFELGAAGMFGLLAVFIFLGYYKEIKSDQHSIGPAFYLLVLGSSLCVAAGGLSAWTAIKGGYYLWGIGKQETEGGELMAGPSDGGFRRGSREVLDYGDIKIVKSDENDVGAAQARLEPVVFHSKENLMNDSH</sequence>
<evidence type="ECO:0000313" key="4">
    <source>
        <dbReference type="Proteomes" id="UP000762676"/>
    </source>
</evidence>
<comment type="caution">
    <text evidence="3">The sequence shown here is derived from an EMBL/GenBank/DDBJ whole genome shotgun (WGS) entry which is preliminary data.</text>
</comment>
<proteinExistence type="predicted"/>
<protein>
    <recommendedName>
        <fullName evidence="5">MARVEL domain-containing protein</fullName>
    </recommendedName>
</protein>
<feature type="region of interest" description="Disordered" evidence="1">
    <location>
        <begin position="1"/>
        <end position="21"/>
    </location>
</feature>
<dbReference type="EMBL" id="BMAT01008900">
    <property type="protein sequence ID" value="GFR94903.1"/>
    <property type="molecule type" value="Genomic_DNA"/>
</dbReference>
<keyword evidence="2" id="KW-1133">Transmembrane helix</keyword>
<keyword evidence="2" id="KW-0472">Membrane</keyword>
<feature type="transmembrane region" description="Helical" evidence="2">
    <location>
        <begin position="125"/>
        <end position="149"/>
    </location>
</feature>
<feature type="transmembrane region" description="Helical" evidence="2">
    <location>
        <begin position="95"/>
        <end position="113"/>
    </location>
</feature>
<dbReference type="AlphaFoldDB" id="A0AAV4HAC4"/>
<reference evidence="3 4" key="1">
    <citation type="journal article" date="2021" name="Elife">
        <title>Chloroplast acquisition without the gene transfer in kleptoplastic sea slugs, Plakobranchus ocellatus.</title>
        <authorList>
            <person name="Maeda T."/>
            <person name="Takahashi S."/>
            <person name="Yoshida T."/>
            <person name="Shimamura S."/>
            <person name="Takaki Y."/>
            <person name="Nagai Y."/>
            <person name="Toyoda A."/>
            <person name="Suzuki Y."/>
            <person name="Arimoto A."/>
            <person name="Ishii H."/>
            <person name="Satoh N."/>
            <person name="Nishiyama T."/>
            <person name="Hasebe M."/>
            <person name="Maruyama T."/>
            <person name="Minagawa J."/>
            <person name="Obokata J."/>
            <person name="Shigenobu S."/>
        </authorList>
    </citation>
    <scope>NUCLEOTIDE SEQUENCE [LARGE SCALE GENOMIC DNA]</scope>
</reference>
<evidence type="ECO:0000256" key="2">
    <source>
        <dbReference type="SAM" id="Phobius"/>
    </source>
</evidence>
<evidence type="ECO:0000256" key="1">
    <source>
        <dbReference type="SAM" id="MobiDB-lite"/>
    </source>
</evidence>
<keyword evidence="2" id="KW-0812">Transmembrane</keyword>
<feature type="transmembrane region" description="Helical" evidence="2">
    <location>
        <begin position="53"/>
        <end position="75"/>
    </location>
</feature>
<accession>A0AAV4HAC4</accession>